<dbReference type="AlphaFoldDB" id="A0A182PYV0"/>
<reference evidence="8" key="1">
    <citation type="submission" date="2013-03" db="EMBL/GenBank/DDBJ databases">
        <title>The Genome Sequence of Anopheles epiroticus epiroticus2.</title>
        <authorList>
            <consortium name="The Broad Institute Genomics Platform"/>
            <person name="Neafsey D.E."/>
            <person name="Howell P."/>
            <person name="Walker B."/>
            <person name="Young S.K."/>
            <person name="Zeng Q."/>
            <person name="Gargeya S."/>
            <person name="Fitzgerald M."/>
            <person name="Haas B."/>
            <person name="Abouelleil A."/>
            <person name="Allen A.W."/>
            <person name="Alvarado L."/>
            <person name="Arachchi H.M."/>
            <person name="Berlin A.M."/>
            <person name="Chapman S.B."/>
            <person name="Gainer-Dewar J."/>
            <person name="Goldberg J."/>
            <person name="Griggs A."/>
            <person name="Gujja S."/>
            <person name="Hansen M."/>
            <person name="Howarth C."/>
            <person name="Imamovic A."/>
            <person name="Ireland A."/>
            <person name="Larimer J."/>
            <person name="McCowan C."/>
            <person name="Murphy C."/>
            <person name="Pearson M."/>
            <person name="Poon T.W."/>
            <person name="Priest M."/>
            <person name="Roberts A."/>
            <person name="Saif S."/>
            <person name="Shea T."/>
            <person name="Sisk P."/>
            <person name="Sykes S."/>
            <person name="Wortman J."/>
            <person name="Nusbaum C."/>
            <person name="Birren B."/>
        </authorList>
    </citation>
    <scope>NUCLEOTIDE SEQUENCE [LARGE SCALE GENOMIC DNA]</scope>
    <source>
        <strain evidence="8">Epiroticus2</strain>
    </source>
</reference>
<keyword evidence="8" id="KW-1185">Reference proteome</keyword>
<keyword evidence="6" id="KW-0807">Transducer</keyword>
<dbReference type="Proteomes" id="UP000075885">
    <property type="component" value="Unassembled WGS sequence"/>
</dbReference>
<comment type="function">
    <text evidence="6">Gustatory receptor which mediates acceptance or avoidance behavior, depending on its substrates.</text>
</comment>
<evidence type="ECO:0000256" key="4">
    <source>
        <dbReference type="ARBA" id="ARBA00022989"/>
    </source>
</evidence>
<keyword evidence="3 6" id="KW-0812">Transmembrane</keyword>
<evidence type="ECO:0000256" key="3">
    <source>
        <dbReference type="ARBA" id="ARBA00022692"/>
    </source>
</evidence>
<comment type="subcellular location">
    <subcellularLocation>
        <location evidence="1 6">Cell membrane</location>
        <topology evidence="1 6">Multi-pass membrane protein</topology>
    </subcellularLocation>
</comment>
<reference evidence="7" key="2">
    <citation type="submission" date="2020-05" db="UniProtKB">
        <authorList>
            <consortium name="EnsemblMetazoa"/>
        </authorList>
    </citation>
    <scope>IDENTIFICATION</scope>
    <source>
        <strain evidence="7">Epiroticus2</strain>
    </source>
</reference>
<sequence>MEAEQQFRSFYNFYRHHRIDRADKTNPFKLNPYRHKLFIAKSVLILLLCILLGLCAKSYEHRLIPNRSCINRLINWCCFASSLSTAFVVAWEALAGSREDVQIWNTFHAIEIALNVCNANSQTVFEKTQRVYRVIFYTLVALLCALAGILLIECRIMKDALVGYIVVFLLLSTVDMHRILHILLYVRILTSYLRRVKGDFRIIVEMINARIVGTNHDYEIQQKLSSCCTCYFLCIKLFEQIQQQFTCGLFMVCLKFSIIIWNEIYWTVYRAIMEKSFELYSLNMVPYHFTFICFTWTCECLTAEIKAISQLLNTIHLDKASHTIRLRITHLMLLLNYEVFFFHTIGVCKVSYKCIVQFIISGATKVSFIAQIMKDFYSDMQL</sequence>
<comment type="similarity">
    <text evidence="6">Belongs to the insect chemoreceptor superfamily. Gustatory receptor (GR) family.</text>
</comment>
<evidence type="ECO:0000313" key="7">
    <source>
        <dbReference type="EnsemblMetazoa" id="AEPI015018-PA"/>
    </source>
</evidence>
<dbReference type="EnsemblMetazoa" id="AEPI015018-RA">
    <property type="protein sequence ID" value="AEPI015018-PA"/>
    <property type="gene ID" value="AEPI015018"/>
</dbReference>
<feature type="transmembrane region" description="Helical" evidence="6">
    <location>
        <begin position="134"/>
        <end position="152"/>
    </location>
</feature>
<accession>A0A182PYV0</accession>
<evidence type="ECO:0000256" key="1">
    <source>
        <dbReference type="ARBA" id="ARBA00004651"/>
    </source>
</evidence>
<keyword evidence="2 6" id="KW-1003">Cell membrane</keyword>
<proteinExistence type="inferred from homology"/>
<evidence type="ECO:0000313" key="8">
    <source>
        <dbReference type="Proteomes" id="UP000075885"/>
    </source>
</evidence>
<keyword evidence="4 6" id="KW-1133">Transmembrane helix</keyword>
<dbReference type="InterPro" id="IPR013604">
    <property type="entry name" value="7TM_chemorcpt"/>
</dbReference>
<feature type="transmembrane region" description="Helical" evidence="6">
    <location>
        <begin position="164"/>
        <end position="186"/>
    </location>
</feature>
<organism evidence="7 8">
    <name type="scientific">Anopheles epiroticus</name>
    <dbReference type="NCBI Taxonomy" id="199890"/>
    <lineage>
        <taxon>Eukaryota</taxon>
        <taxon>Metazoa</taxon>
        <taxon>Ecdysozoa</taxon>
        <taxon>Arthropoda</taxon>
        <taxon>Hexapoda</taxon>
        <taxon>Insecta</taxon>
        <taxon>Pterygota</taxon>
        <taxon>Neoptera</taxon>
        <taxon>Endopterygota</taxon>
        <taxon>Diptera</taxon>
        <taxon>Nematocera</taxon>
        <taxon>Culicoidea</taxon>
        <taxon>Culicidae</taxon>
        <taxon>Anophelinae</taxon>
        <taxon>Anopheles</taxon>
    </lineage>
</organism>
<evidence type="ECO:0000256" key="2">
    <source>
        <dbReference type="ARBA" id="ARBA00022475"/>
    </source>
</evidence>
<dbReference type="GO" id="GO:0007165">
    <property type="term" value="P:signal transduction"/>
    <property type="evidence" value="ECO:0007669"/>
    <property type="project" value="UniProtKB-KW"/>
</dbReference>
<keyword evidence="6" id="KW-0675">Receptor</keyword>
<dbReference type="Pfam" id="PF08395">
    <property type="entry name" value="7tm_7"/>
    <property type="match status" value="1"/>
</dbReference>
<dbReference type="GO" id="GO:0005886">
    <property type="term" value="C:plasma membrane"/>
    <property type="evidence" value="ECO:0007669"/>
    <property type="project" value="UniProtKB-SubCell"/>
</dbReference>
<keyword evidence="5 6" id="KW-0472">Membrane</keyword>
<evidence type="ECO:0000256" key="5">
    <source>
        <dbReference type="ARBA" id="ARBA00023136"/>
    </source>
</evidence>
<name>A0A182PYV0_9DIPT</name>
<dbReference type="GO" id="GO:0050909">
    <property type="term" value="P:sensory perception of taste"/>
    <property type="evidence" value="ECO:0007669"/>
    <property type="project" value="InterPro"/>
</dbReference>
<protein>
    <recommendedName>
        <fullName evidence="6">Gustatory receptor</fullName>
    </recommendedName>
</protein>
<dbReference type="VEuPathDB" id="VectorBase:AEPI015018"/>
<feature type="transmembrane region" description="Helical" evidence="6">
    <location>
        <begin position="37"/>
        <end position="56"/>
    </location>
</feature>
<comment type="caution">
    <text evidence="6">Lacks conserved residue(s) required for the propagation of feature annotation.</text>
</comment>
<evidence type="ECO:0000256" key="6">
    <source>
        <dbReference type="RuleBase" id="RU363108"/>
    </source>
</evidence>